<dbReference type="AlphaFoldDB" id="A0A3B4BCZ9"/>
<evidence type="ECO:0000313" key="2">
    <source>
        <dbReference type="Proteomes" id="UP000261520"/>
    </source>
</evidence>
<accession>A0A3B4BCZ9</accession>
<evidence type="ECO:0008006" key="3">
    <source>
        <dbReference type="Google" id="ProtNLM"/>
    </source>
</evidence>
<name>A0A3B4BCZ9_9GOBI</name>
<protein>
    <recommendedName>
        <fullName evidence="3">t-SNARE coiled-coil homology domain-containing protein</fullName>
    </recommendedName>
</protein>
<dbReference type="Ensembl" id="ENSPMGT00000028518.1">
    <property type="protein sequence ID" value="ENSPMGP00000026775.1"/>
    <property type="gene ID" value="ENSPMGG00000021602.1"/>
</dbReference>
<sequence length="41" mass="4865">MENMTVEQMTMRANQVTDESLKSTRRMLFVLFSLCFVILHL</sequence>
<dbReference type="Gene3D" id="1.20.5.110">
    <property type="match status" value="1"/>
</dbReference>
<organism evidence="1 2">
    <name type="scientific">Periophthalmus magnuspinnatus</name>
    <dbReference type="NCBI Taxonomy" id="409849"/>
    <lineage>
        <taxon>Eukaryota</taxon>
        <taxon>Metazoa</taxon>
        <taxon>Chordata</taxon>
        <taxon>Craniata</taxon>
        <taxon>Vertebrata</taxon>
        <taxon>Euteleostomi</taxon>
        <taxon>Actinopterygii</taxon>
        <taxon>Neopterygii</taxon>
        <taxon>Teleostei</taxon>
        <taxon>Neoteleostei</taxon>
        <taxon>Acanthomorphata</taxon>
        <taxon>Gobiaria</taxon>
        <taxon>Gobiiformes</taxon>
        <taxon>Gobioidei</taxon>
        <taxon>Gobiidae</taxon>
        <taxon>Oxudercinae</taxon>
        <taxon>Periophthalmus</taxon>
    </lineage>
</organism>
<keyword evidence="2" id="KW-1185">Reference proteome</keyword>
<reference evidence="1" key="2">
    <citation type="submission" date="2025-09" db="UniProtKB">
        <authorList>
            <consortium name="Ensembl"/>
        </authorList>
    </citation>
    <scope>IDENTIFICATION</scope>
</reference>
<proteinExistence type="predicted"/>
<evidence type="ECO:0000313" key="1">
    <source>
        <dbReference type="Ensembl" id="ENSPMGP00000026775.1"/>
    </source>
</evidence>
<dbReference type="Proteomes" id="UP000261520">
    <property type="component" value="Unplaced"/>
</dbReference>
<reference evidence="1" key="1">
    <citation type="submission" date="2025-08" db="UniProtKB">
        <authorList>
            <consortium name="Ensembl"/>
        </authorList>
    </citation>
    <scope>IDENTIFICATION</scope>
</reference>